<reference evidence="7" key="1">
    <citation type="submission" date="2023-03" db="EMBL/GenBank/DDBJ databases">
        <authorList>
            <person name="Steffen K."/>
            <person name="Cardenas P."/>
        </authorList>
    </citation>
    <scope>NUCLEOTIDE SEQUENCE</scope>
</reference>
<dbReference type="InterPro" id="IPR052162">
    <property type="entry name" value="Sensor_kinase/Photoreceptor"/>
</dbReference>
<accession>A0AA35RGL8</accession>
<protein>
    <recommendedName>
        <fullName evidence="2">histidine kinase</fullName>
        <ecNumber evidence="2">2.7.13.3</ecNumber>
    </recommendedName>
</protein>
<dbReference type="InterPro" id="IPR004358">
    <property type="entry name" value="Sig_transdc_His_kin-like_C"/>
</dbReference>
<dbReference type="PROSITE" id="PS50109">
    <property type="entry name" value="HIS_KIN"/>
    <property type="match status" value="1"/>
</dbReference>
<dbReference type="Gene3D" id="1.10.287.130">
    <property type="match status" value="1"/>
</dbReference>
<dbReference type="SMART" id="SM00387">
    <property type="entry name" value="HATPase_c"/>
    <property type="match status" value="1"/>
</dbReference>
<comment type="caution">
    <text evidence="7">The sequence shown here is derived from an EMBL/GenBank/DDBJ whole genome shotgun (WGS) entry which is preliminary data.</text>
</comment>
<dbReference type="InterPro" id="IPR029016">
    <property type="entry name" value="GAF-like_dom_sf"/>
</dbReference>
<organism evidence="7 8">
    <name type="scientific">Geodia barretti</name>
    <name type="common">Barrett's horny sponge</name>
    <dbReference type="NCBI Taxonomy" id="519541"/>
    <lineage>
        <taxon>Eukaryota</taxon>
        <taxon>Metazoa</taxon>
        <taxon>Porifera</taxon>
        <taxon>Demospongiae</taxon>
        <taxon>Heteroscleromorpha</taxon>
        <taxon>Tetractinellida</taxon>
        <taxon>Astrophorina</taxon>
        <taxon>Geodiidae</taxon>
        <taxon>Geodia</taxon>
    </lineage>
</organism>
<dbReference type="SMART" id="SM00065">
    <property type="entry name" value="GAF"/>
    <property type="match status" value="1"/>
</dbReference>
<gene>
    <name evidence="7" type="ORF">GBAR_LOCUS6805</name>
</gene>
<evidence type="ECO:0000256" key="5">
    <source>
        <dbReference type="ARBA" id="ARBA00022777"/>
    </source>
</evidence>
<dbReference type="InterPro" id="IPR005467">
    <property type="entry name" value="His_kinase_dom"/>
</dbReference>
<dbReference type="Pfam" id="PF13185">
    <property type="entry name" value="GAF_2"/>
    <property type="match status" value="1"/>
</dbReference>
<dbReference type="Gene3D" id="3.30.565.10">
    <property type="entry name" value="Histidine kinase-like ATPase, C-terminal domain"/>
    <property type="match status" value="1"/>
</dbReference>
<name>A0AA35RGL8_GEOBA</name>
<dbReference type="CDD" id="cd00082">
    <property type="entry name" value="HisKA"/>
    <property type="match status" value="1"/>
</dbReference>
<comment type="catalytic activity">
    <reaction evidence="1">
        <text>ATP + protein L-histidine = ADP + protein N-phospho-L-histidine.</text>
        <dbReference type="EC" id="2.7.13.3"/>
    </reaction>
</comment>
<evidence type="ECO:0000256" key="2">
    <source>
        <dbReference type="ARBA" id="ARBA00012438"/>
    </source>
</evidence>
<evidence type="ECO:0000256" key="3">
    <source>
        <dbReference type="ARBA" id="ARBA00022553"/>
    </source>
</evidence>
<dbReference type="FunFam" id="3.30.565.10:FF:000006">
    <property type="entry name" value="Sensor histidine kinase WalK"/>
    <property type="match status" value="1"/>
</dbReference>
<evidence type="ECO:0000259" key="6">
    <source>
        <dbReference type="PROSITE" id="PS50109"/>
    </source>
</evidence>
<dbReference type="Pfam" id="PF02518">
    <property type="entry name" value="HATPase_c"/>
    <property type="match status" value="1"/>
</dbReference>
<dbReference type="InterPro" id="IPR036097">
    <property type="entry name" value="HisK_dim/P_sf"/>
</dbReference>
<dbReference type="EMBL" id="CASHTH010001027">
    <property type="protein sequence ID" value="CAI8010321.1"/>
    <property type="molecule type" value="Genomic_DNA"/>
</dbReference>
<dbReference type="Pfam" id="PF00512">
    <property type="entry name" value="HisKA"/>
    <property type="match status" value="1"/>
</dbReference>
<dbReference type="SUPFAM" id="SSF55874">
    <property type="entry name" value="ATPase domain of HSP90 chaperone/DNA topoisomerase II/histidine kinase"/>
    <property type="match status" value="1"/>
</dbReference>
<dbReference type="EC" id="2.7.13.3" evidence="2"/>
<evidence type="ECO:0000313" key="8">
    <source>
        <dbReference type="Proteomes" id="UP001174909"/>
    </source>
</evidence>
<dbReference type="InterPro" id="IPR003018">
    <property type="entry name" value="GAF"/>
</dbReference>
<dbReference type="InterPro" id="IPR003594">
    <property type="entry name" value="HATPase_dom"/>
</dbReference>
<dbReference type="SMART" id="SM00388">
    <property type="entry name" value="HisKA"/>
    <property type="match status" value="1"/>
</dbReference>
<keyword evidence="8" id="KW-1185">Reference proteome</keyword>
<evidence type="ECO:0000313" key="7">
    <source>
        <dbReference type="EMBL" id="CAI8010321.1"/>
    </source>
</evidence>
<keyword evidence="5" id="KW-0418">Kinase</keyword>
<dbReference type="GO" id="GO:0000155">
    <property type="term" value="F:phosphorelay sensor kinase activity"/>
    <property type="evidence" value="ECO:0007669"/>
    <property type="project" value="InterPro"/>
</dbReference>
<dbReference type="InterPro" id="IPR003661">
    <property type="entry name" value="HisK_dim/P_dom"/>
</dbReference>
<dbReference type="Gene3D" id="3.30.450.40">
    <property type="match status" value="1"/>
</dbReference>
<dbReference type="SUPFAM" id="SSF47384">
    <property type="entry name" value="Homodimeric domain of signal transducing histidine kinase"/>
    <property type="match status" value="1"/>
</dbReference>
<keyword evidence="3" id="KW-0597">Phosphoprotein</keyword>
<feature type="domain" description="Histidine kinase" evidence="6">
    <location>
        <begin position="242"/>
        <end position="455"/>
    </location>
</feature>
<dbReference type="PANTHER" id="PTHR43304:SF1">
    <property type="entry name" value="PAC DOMAIN-CONTAINING PROTEIN"/>
    <property type="match status" value="1"/>
</dbReference>
<dbReference type="AlphaFoldDB" id="A0AA35RGL8"/>
<dbReference type="PRINTS" id="PR00344">
    <property type="entry name" value="BCTRLSENSOR"/>
</dbReference>
<dbReference type="SUPFAM" id="SSF55781">
    <property type="entry name" value="GAF domain-like"/>
    <property type="match status" value="1"/>
</dbReference>
<evidence type="ECO:0000256" key="1">
    <source>
        <dbReference type="ARBA" id="ARBA00000085"/>
    </source>
</evidence>
<evidence type="ECO:0000256" key="4">
    <source>
        <dbReference type="ARBA" id="ARBA00022679"/>
    </source>
</evidence>
<dbReference type="PANTHER" id="PTHR43304">
    <property type="entry name" value="PHYTOCHROME-LIKE PROTEIN CPH1"/>
    <property type="match status" value="1"/>
</dbReference>
<proteinExistence type="predicted"/>
<dbReference type="InterPro" id="IPR036890">
    <property type="entry name" value="HATPase_C_sf"/>
</dbReference>
<dbReference type="CDD" id="cd16921">
    <property type="entry name" value="HATPase_FilI-like"/>
    <property type="match status" value="1"/>
</dbReference>
<dbReference type="Proteomes" id="UP001174909">
    <property type="component" value="Unassembled WGS sequence"/>
</dbReference>
<sequence>MSAQQDLQQEVDRLTAALAERDQEVASLRTRLTLDESGGRAPIVRGEPAAGEVDDAETFHEALRGLALVSRLRIGAHQAALSYVPDGDFKAAIHTHSFSEKYARYNAYDVMPTGDGIWGLVVKQRAPIRITTDELYAHPAFKEFSGLKNGQGLEHPPMPGWLAVPVLRRDGGLIGVVQLSDKFDGEFTEADEDQLVQLAKFYTATFELQYVYEDLRRLTGALRQATRELQRSNAELEQFAYVASHDLQEPLRMVTSYLQLLERRYKANLDQDASDFIAFAVDGAARMQTLIQDLLTYSRVGTRGASFEPTDSQAVLDQVLMNLEVAIAESDAEISFGSLPSLSADTSQMAQLLQNLIGNAIKFRGDSPPRIRVEATRESDDWRFSVQDNGIGIDPRYSDRIFQVFQRLHGIGQYPGTGIGLAVCKKIVERHQGNIWVESQPDAGATFFFTIPVHLDTIPESDLAAATSGPAG</sequence>
<keyword evidence="4" id="KW-0808">Transferase</keyword>